<evidence type="ECO:0000256" key="2">
    <source>
        <dbReference type="ARBA" id="ARBA00012438"/>
    </source>
</evidence>
<comment type="caution">
    <text evidence="8">The sequence shown here is derived from an EMBL/GenBank/DDBJ whole genome shotgun (WGS) entry which is preliminary data.</text>
</comment>
<dbReference type="Gene3D" id="3.30.565.10">
    <property type="entry name" value="Histidine kinase-like ATPase, C-terminal domain"/>
    <property type="match status" value="1"/>
</dbReference>
<dbReference type="AlphaFoldDB" id="A0A928W1S4"/>
<dbReference type="InterPro" id="IPR036890">
    <property type="entry name" value="HATPase_C_sf"/>
</dbReference>
<proteinExistence type="predicted"/>
<dbReference type="GO" id="GO:0000155">
    <property type="term" value="F:phosphorelay sensor kinase activity"/>
    <property type="evidence" value="ECO:0007669"/>
    <property type="project" value="InterPro"/>
</dbReference>
<reference evidence="8" key="1">
    <citation type="submission" date="2020-10" db="EMBL/GenBank/DDBJ databases">
        <authorList>
            <person name="Castelo-Branco R."/>
            <person name="Eusebio N."/>
            <person name="Adriana R."/>
            <person name="Vieira A."/>
            <person name="Brugerolle De Fraissinette N."/>
            <person name="Rezende De Castro R."/>
            <person name="Schneider M.P."/>
            <person name="Vasconcelos V."/>
            <person name="Leao P.N."/>
        </authorList>
    </citation>
    <scope>NUCLEOTIDE SEQUENCE</scope>
    <source>
        <strain evidence="8">LEGE 11467</strain>
    </source>
</reference>
<evidence type="ECO:0000256" key="3">
    <source>
        <dbReference type="ARBA" id="ARBA00022553"/>
    </source>
</evidence>
<keyword evidence="9" id="KW-1185">Reference proteome</keyword>
<dbReference type="SUPFAM" id="SSF55874">
    <property type="entry name" value="ATPase domain of HSP90 chaperone/DNA topoisomerase II/histidine kinase"/>
    <property type="match status" value="1"/>
</dbReference>
<protein>
    <recommendedName>
        <fullName evidence="2">histidine kinase</fullName>
        <ecNumber evidence="2">2.7.13.3</ecNumber>
    </recommendedName>
</protein>
<evidence type="ECO:0000259" key="7">
    <source>
        <dbReference type="PROSITE" id="PS50109"/>
    </source>
</evidence>
<dbReference type="PROSITE" id="PS50109">
    <property type="entry name" value="HIS_KIN"/>
    <property type="match status" value="1"/>
</dbReference>
<sequence length="447" mass="49676">MTFSLQQGLPGRVWHSKQPEWIPTLPRESNEVFLRAKMARQGGQQSAFGVPILSSPDDESESARVLAILVFLISESRTEDKRLVELISAVAAQSGTVVQQKQAEVALKQKNVELANTLEQLQTTQQELIQSEKMAALGQLVAGVAHEVNTPLGAINSSVRNIANFWQDNLHLLPDFFGQLSPERQPDFLALLEKSRDRDTPLSTREQRKIKRSLTSELKEKSIDKATAIANLLVGIGVYENLDRFLPLLQDPDSQTILKTAYQFATVQSSTRTISTAAERAAKVVFALKTYARYDQTGTKAKAQIRESIETVLTLYQNQFKQGVDVIGNFDETLPPILCYPDELNQVWTNLIHNALQAMDNQGTLNIDVTQKDKKIRVDITDSGKGIPVDILPKIFQPFFTTKPPGEGSGLGLDIVRKIIEKHQGTIEVESIPGKTTFTVFLPLDFA</sequence>
<evidence type="ECO:0000256" key="6">
    <source>
        <dbReference type="SAM" id="Coils"/>
    </source>
</evidence>
<dbReference type="Gene3D" id="3.30.450.40">
    <property type="match status" value="1"/>
</dbReference>
<dbReference type="EC" id="2.7.13.3" evidence="2"/>
<dbReference type="SUPFAM" id="SSF47384">
    <property type="entry name" value="Homodimeric domain of signal transducing histidine kinase"/>
    <property type="match status" value="1"/>
</dbReference>
<accession>A0A928W1S4</accession>
<keyword evidence="4" id="KW-0418">Kinase</keyword>
<dbReference type="SMART" id="SM00387">
    <property type="entry name" value="HATPase_c"/>
    <property type="match status" value="1"/>
</dbReference>
<dbReference type="InterPro" id="IPR005467">
    <property type="entry name" value="His_kinase_dom"/>
</dbReference>
<organism evidence="8 9">
    <name type="scientific">Zarconia navalis LEGE 11467</name>
    <dbReference type="NCBI Taxonomy" id="1828826"/>
    <lineage>
        <taxon>Bacteria</taxon>
        <taxon>Bacillati</taxon>
        <taxon>Cyanobacteriota</taxon>
        <taxon>Cyanophyceae</taxon>
        <taxon>Oscillatoriophycideae</taxon>
        <taxon>Oscillatoriales</taxon>
        <taxon>Oscillatoriales incertae sedis</taxon>
        <taxon>Zarconia</taxon>
        <taxon>Zarconia navalis</taxon>
    </lineage>
</organism>
<evidence type="ECO:0000256" key="4">
    <source>
        <dbReference type="ARBA" id="ARBA00022777"/>
    </source>
</evidence>
<dbReference type="PANTHER" id="PTHR43065:SF48">
    <property type="entry name" value="HISTIDINE KINASE"/>
    <property type="match status" value="1"/>
</dbReference>
<keyword evidence="4" id="KW-0808">Transferase</keyword>
<dbReference type="PANTHER" id="PTHR43065">
    <property type="entry name" value="SENSOR HISTIDINE KINASE"/>
    <property type="match status" value="1"/>
</dbReference>
<dbReference type="PRINTS" id="PR00344">
    <property type="entry name" value="BCTRLSENSOR"/>
</dbReference>
<dbReference type="CDD" id="cd00082">
    <property type="entry name" value="HisKA"/>
    <property type="match status" value="1"/>
</dbReference>
<dbReference type="Proteomes" id="UP000621799">
    <property type="component" value="Unassembled WGS sequence"/>
</dbReference>
<evidence type="ECO:0000313" key="9">
    <source>
        <dbReference type="Proteomes" id="UP000621799"/>
    </source>
</evidence>
<dbReference type="InterPro" id="IPR003594">
    <property type="entry name" value="HATPase_dom"/>
</dbReference>
<dbReference type="InterPro" id="IPR004358">
    <property type="entry name" value="Sig_transdc_His_kin-like_C"/>
</dbReference>
<dbReference type="Gene3D" id="1.10.287.130">
    <property type="match status" value="1"/>
</dbReference>
<dbReference type="EMBL" id="JADEXN010000336">
    <property type="protein sequence ID" value="MBE9042328.1"/>
    <property type="molecule type" value="Genomic_DNA"/>
</dbReference>
<dbReference type="InterPro" id="IPR003661">
    <property type="entry name" value="HisK_dim/P_dom"/>
</dbReference>
<gene>
    <name evidence="8" type="ORF">IQ235_16235</name>
</gene>
<name>A0A928W1S4_9CYAN</name>
<feature type="domain" description="Histidine kinase" evidence="7">
    <location>
        <begin position="273"/>
        <end position="446"/>
    </location>
</feature>
<keyword evidence="5" id="KW-0902">Two-component regulatory system</keyword>
<evidence type="ECO:0000256" key="5">
    <source>
        <dbReference type="ARBA" id="ARBA00023012"/>
    </source>
</evidence>
<keyword evidence="3" id="KW-0597">Phosphoprotein</keyword>
<evidence type="ECO:0000313" key="8">
    <source>
        <dbReference type="EMBL" id="MBE9042328.1"/>
    </source>
</evidence>
<keyword evidence="6" id="KW-0175">Coiled coil</keyword>
<dbReference type="InterPro" id="IPR036097">
    <property type="entry name" value="HisK_dim/P_sf"/>
</dbReference>
<dbReference type="SUPFAM" id="SSF55781">
    <property type="entry name" value="GAF domain-like"/>
    <property type="match status" value="1"/>
</dbReference>
<dbReference type="Pfam" id="PF02518">
    <property type="entry name" value="HATPase_c"/>
    <property type="match status" value="1"/>
</dbReference>
<feature type="coiled-coil region" evidence="6">
    <location>
        <begin position="104"/>
        <end position="134"/>
    </location>
</feature>
<dbReference type="InterPro" id="IPR029016">
    <property type="entry name" value="GAF-like_dom_sf"/>
</dbReference>
<evidence type="ECO:0000256" key="1">
    <source>
        <dbReference type="ARBA" id="ARBA00000085"/>
    </source>
</evidence>
<comment type="catalytic activity">
    <reaction evidence="1">
        <text>ATP + protein L-histidine = ADP + protein N-phospho-L-histidine.</text>
        <dbReference type="EC" id="2.7.13.3"/>
    </reaction>
</comment>